<dbReference type="KEGG" id="vne:CFK40_15510"/>
<gene>
    <name evidence="2" type="ORF">CFK40_15510</name>
</gene>
<organism evidence="2 3">
    <name type="scientific">Virgibacillus necropolis</name>
    <dbReference type="NCBI Taxonomy" id="163877"/>
    <lineage>
        <taxon>Bacteria</taxon>
        <taxon>Bacillati</taxon>
        <taxon>Bacillota</taxon>
        <taxon>Bacilli</taxon>
        <taxon>Bacillales</taxon>
        <taxon>Bacillaceae</taxon>
        <taxon>Virgibacillus</taxon>
    </lineage>
</organism>
<keyword evidence="3" id="KW-1185">Reference proteome</keyword>
<dbReference type="EMBL" id="CP022437">
    <property type="protein sequence ID" value="ASN06326.1"/>
    <property type="molecule type" value="Genomic_DNA"/>
</dbReference>
<comment type="similarity">
    <text evidence="1">Belongs to the BtpA family.</text>
</comment>
<dbReference type="CDD" id="cd04722">
    <property type="entry name" value="TIM_phosphate_binding"/>
    <property type="match status" value="1"/>
</dbReference>
<evidence type="ECO:0000313" key="2">
    <source>
        <dbReference type="EMBL" id="ASN06326.1"/>
    </source>
</evidence>
<dbReference type="PANTHER" id="PTHR21381">
    <property type="entry name" value="ZGC:162297"/>
    <property type="match status" value="1"/>
</dbReference>
<reference evidence="2 3" key="1">
    <citation type="journal article" date="2003" name="Int. J. Syst. Evol. Microbiol.">
        <title>Virgibacillus carmonensis sp. nov., Virgibacillus necropolis sp. nov. and Virgibacillus picturae sp. nov., three novel species isolated from deteriorated mural paintings, transfer of the species of the genus salibacillus to Virgibacillus, as Virgibacillus marismortui comb. nov. and Virgibacillus salexigens comb. nov., and emended description of the genus Virgibacillus.</title>
        <authorList>
            <person name="Heyrman J."/>
            <person name="Logan N.A."/>
            <person name="Busse H.J."/>
            <person name="Balcaen A."/>
            <person name="Lebbe L."/>
            <person name="Rodriguez-Diaz M."/>
            <person name="Swings J."/>
            <person name="De Vos P."/>
        </authorList>
    </citation>
    <scope>NUCLEOTIDE SEQUENCE [LARGE SCALE GENOMIC DNA]</scope>
    <source>
        <strain evidence="2 3">LMG 19488</strain>
    </source>
</reference>
<dbReference type="RefSeq" id="WP_089533324.1">
    <property type="nucleotide sequence ID" value="NZ_CP022437.1"/>
</dbReference>
<dbReference type="OrthoDB" id="9791357at2"/>
<dbReference type="AlphaFoldDB" id="A0A221MF87"/>
<evidence type="ECO:0000256" key="1">
    <source>
        <dbReference type="ARBA" id="ARBA00006007"/>
    </source>
</evidence>
<name>A0A221MF87_9BACI</name>
<dbReference type="InterPro" id="IPR005137">
    <property type="entry name" value="BtpA"/>
</dbReference>
<sequence length="276" mass="30197">MTVLNDVFGVEKPVLGMVHLEALPGSPLYNGNLDQVLESALRDARSLKKSGANAVIIENFNDYPFYPDTMEPETVASLTMIAHEIRKEVDLPMGINILRNSWKAALAIAGVVGAEFIRLNILTDAYITDQGFINAEAHLVMRYRKHLGLENVKVFADIQTKHAAPLAPRPLGVLARDTAYRGMADALILAGEESADPPSVENLKAVREAVPDVPIIIGSGMKVETANLLKYADGAVFGYGSKIDDIMTNPVDEEKTRRFCEGVDKERQSSKETFTV</sequence>
<evidence type="ECO:0000313" key="3">
    <source>
        <dbReference type="Proteomes" id="UP000204391"/>
    </source>
</evidence>
<protein>
    <submittedName>
        <fullName evidence="2">BtpA family membrane complex biogenesis protein</fullName>
    </submittedName>
</protein>
<dbReference type="PIRSF" id="PIRSF005956">
    <property type="entry name" value="BtpA"/>
    <property type="match status" value="1"/>
</dbReference>
<dbReference type="Pfam" id="PF03437">
    <property type="entry name" value="BtpA"/>
    <property type="match status" value="1"/>
</dbReference>
<proteinExistence type="inferred from homology"/>
<dbReference type="SUPFAM" id="SSF51366">
    <property type="entry name" value="Ribulose-phoshate binding barrel"/>
    <property type="match status" value="1"/>
</dbReference>
<dbReference type="NCBIfam" id="TIGR00259">
    <property type="entry name" value="thylakoid_BtpA"/>
    <property type="match status" value="1"/>
</dbReference>
<dbReference type="Proteomes" id="UP000204391">
    <property type="component" value="Chromosome"/>
</dbReference>
<dbReference type="PANTHER" id="PTHR21381:SF3">
    <property type="entry name" value="SGC REGION PROTEIN SGCQ-RELATED"/>
    <property type="match status" value="1"/>
</dbReference>
<dbReference type="InterPro" id="IPR011060">
    <property type="entry name" value="RibuloseP-bd_barrel"/>
</dbReference>
<accession>A0A221MF87</accession>